<reference evidence="11 12" key="1">
    <citation type="submission" date="2019-08" db="EMBL/GenBank/DDBJ databases">
        <title>Archangium and Cystobacter genomes.</title>
        <authorList>
            <person name="Chen I.-C.K."/>
            <person name="Wielgoss S."/>
        </authorList>
    </citation>
    <scope>NUCLEOTIDE SEQUENCE [LARGE SCALE GENOMIC DNA]</scope>
    <source>
        <strain evidence="11 12">Cbm 6</strain>
    </source>
</reference>
<dbReference type="InterPro" id="IPR003594">
    <property type="entry name" value="HATPase_dom"/>
</dbReference>
<evidence type="ECO:0000256" key="3">
    <source>
        <dbReference type="ARBA" id="ARBA00022553"/>
    </source>
</evidence>
<dbReference type="SMART" id="SM00448">
    <property type="entry name" value="REC"/>
    <property type="match status" value="1"/>
</dbReference>
<comment type="catalytic activity">
    <reaction evidence="1">
        <text>ATP + protein L-histidine = ADP + protein N-phospho-L-histidine.</text>
        <dbReference type="EC" id="2.7.13.3"/>
    </reaction>
</comment>
<dbReference type="InterPro" id="IPR011006">
    <property type="entry name" value="CheY-like_superfamily"/>
</dbReference>
<dbReference type="Pfam" id="PF00072">
    <property type="entry name" value="Response_reg"/>
    <property type="match status" value="1"/>
</dbReference>
<accession>A0ABY9XA65</accession>
<dbReference type="SMART" id="SM00387">
    <property type="entry name" value="HATPase_c"/>
    <property type="match status" value="1"/>
</dbReference>
<evidence type="ECO:0000313" key="12">
    <source>
        <dbReference type="Proteomes" id="UP001611383"/>
    </source>
</evidence>
<dbReference type="Proteomes" id="UP001611383">
    <property type="component" value="Chromosome"/>
</dbReference>
<dbReference type="Pfam" id="PF00512">
    <property type="entry name" value="HisKA"/>
    <property type="match status" value="1"/>
</dbReference>
<keyword evidence="5" id="KW-0418">Kinase</keyword>
<dbReference type="InterPro" id="IPR005467">
    <property type="entry name" value="His_kinase_dom"/>
</dbReference>
<dbReference type="InterPro" id="IPR001789">
    <property type="entry name" value="Sig_transdc_resp-reg_receiver"/>
</dbReference>
<proteinExistence type="predicted"/>
<feature type="modified residue" description="4-aspartylphosphate" evidence="6">
    <location>
        <position position="490"/>
    </location>
</feature>
<dbReference type="SUPFAM" id="SSF52172">
    <property type="entry name" value="CheY-like"/>
    <property type="match status" value="1"/>
</dbReference>
<dbReference type="Pfam" id="PF02518">
    <property type="entry name" value="HATPase_c"/>
    <property type="match status" value="1"/>
</dbReference>
<feature type="region of interest" description="Disordered" evidence="8">
    <location>
        <begin position="387"/>
        <end position="432"/>
    </location>
</feature>
<feature type="domain" description="Response regulatory" evidence="10">
    <location>
        <begin position="441"/>
        <end position="558"/>
    </location>
</feature>
<keyword evidence="3 6" id="KW-0597">Phosphoprotein</keyword>
<dbReference type="CDD" id="cd00082">
    <property type="entry name" value="HisKA"/>
    <property type="match status" value="1"/>
</dbReference>
<dbReference type="CDD" id="cd17580">
    <property type="entry name" value="REC_2_DhkD-like"/>
    <property type="match status" value="1"/>
</dbReference>
<evidence type="ECO:0000256" key="2">
    <source>
        <dbReference type="ARBA" id="ARBA00012438"/>
    </source>
</evidence>
<dbReference type="InterPro" id="IPR003661">
    <property type="entry name" value="HisK_dim/P_dom"/>
</dbReference>
<dbReference type="InterPro" id="IPR004358">
    <property type="entry name" value="Sig_transdc_His_kin-like_C"/>
</dbReference>
<dbReference type="PANTHER" id="PTHR43547:SF2">
    <property type="entry name" value="HYBRID SIGNAL TRANSDUCTION HISTIDINE KINASE C"/>
    <property type="match status" value="1"/>
</dbReference>
<keyword evidence="7" id="KW-0175">Coiled coil</keyword>
<dbReference type="PROSITE" id="PS50109">
    <property type="entry name" value="HIS_KIN"/>
    <property type="match status" value="1"/>
</dbReference>
<gene>
    <name evidence="11" type="ORF">F0U60_08630</name>
</gene>
<dbReference type="PRINTS" id="PR00344">
    <property type="entry name" value="BCTRLSENSOR"/>
</dbReference>
<dbReference type="Gene3D" id="3.30.565.10">
    <property type="entry name" value="Histidine kinase-like ATPase, C-terminal domain"/>
    <property type="match status" value="1"/>
</dbReference>
<dbReference type="SUPFAM" id="SSF55781">
    <property type="entry name" value="GAF domain-like"/>
    <property type="match status" value="1"/>
</dbReference>
<keyword evidence="4" id="KW-0808">Transferase</keyword>
<name>A0ABY9XA65_9BACT</name>
<evidence type="ECO:0000313" key="11">
    <source>
        <dbReference type="EMBL" id="WNG52288.1"/>
    </source>
</evidence>
<dbReference type="EC" id="2.7.13.3" evidence="2"/>
<dbReference type="Pfam" id="PF13185">
    <property type="entry name" value="GAF_2"/>
    <property type="match status" value="1"/>
</dbReference>
<sequence length="576" mass="62506">MQNRLLELVARGTPLPDMLHSITRAIELLSPGMMASVLFVDDAGRLRVGAGASLPPDYNAIVEGLAIGPSVGSCGAAAYTKRMVVVTDISTHPNWAPYRELMKNFRLQACWSGPILSSEGQVLGTLAMYYNEPRAPTEHELHLIESMAHIASVAMEKAKAEQEREHLLARERQARREAEAASRMKDEFLSTLSHELRTPLTAILGWAQLLRTRQMPEDKRQRALEAIERNARAQTQLIEDLLDISRIVAGKLRLNVHPVEPLPVLEAALDAVRPAAEARGVRLALQVAPDVGLLPVDSERFLQVVWNLLTNAIKFTPAGGQVVVRLERREGEARLEVEDTGQGIAQEFLPHVFERFRQADSSTTRTHGGLGLGLAIVRHVVEMHGGSVSAHSEGPGRGSTFRVTLPLTPPRASEPLPASQDRSQQELPPPAAETASLEGLRILVVEDAPDALALITEVLEGCRAHVMCATSSQEALALLGSIRPDVLISDIGMSGEDGYSLIRRIRAQENKDQRLPAVALTAFARSEDRQRALAAGFDVHVAKPLNASRLLSVVASLVPTRSAHARAAGADSSVTK</sequence>
<organism evidence="11 12">
    <name type="scientific">Archangium minus</name>
    <dbReference type="NCBI Taxonomy" id="83450"/>
    <lineage>
        <taxon>Bacteria</taxon>
        <taxon>Pseudomonadati</taxon>
        <taxon>Myxococcota</taxon>
        <taxon>Myxococcia</taxon>
        <taxon>Myxococcales</taxon>
        <taxon>Cystobacterineae</taxon>
        <taxon>Archangiaceae</taxon>
        <taxon>Archangium</taxon>
    </lineage>
</organism>
<dbReference type="SUPFAM" id="SSF47384">
    <property type="entry name" value="Homodimeric domain of signal transducing histidine kinase"/>
    <property type="match status" value="1"/>
</dbReference>
<evidence type="ECO:0000256" key="6">
    <source>
        <dbReference type="PROSITE-ProRule" id="PRU00169"/>
    </source>
</evidence>
<dbReference type="InterPro" id="IPR029016">
    <property type="entry name" value="GAF-like_dom_sf"/>
</dbReference>
<dbReference type="InterPro" id="IPR036890">
    <property type="entry name" value="HATPase_C_sf"/>
</dbReference>
<dbReference type="EMBL" id="CP043494">
    <property type="protein sequence ID" value="WNG52288.1"/>
    <property type="molecule type" value="Genomic_DNA"/>
</dbReference>
<evidence type="ECO:0000256" key="8">
    <source>
        <dbReference type="SAM" id="MobiDB-lite"/>
    </source>
</evidence>
<feature type="domain" description="Histidine kinase" evidence="9">
    <location>
        <begin position="191"/>
        <end position="409"/>
    </location>
</feature>
<evidence type="ECO:0000259" key="10">
    <source>
        <dbReference type="PROSITE" id="PS50110"/>
    </source>
</evidence>
<dbReference type="Gene3D" id="3.40.50.2300">
    <property type="match status" value="1"/>
</dbReference>
<dbReference type="CDD" id="cd16922">
    <property type="entry name" value="HATPase_EvgS-ArcB-TorS-like"/>
    <property type="match status" value="1"/>
</dbReference>
<dbReference type="InterPro" id="IPR003018">
    <property type="entry name" value="GAF"/>
</dbReference>
<dbReference type="PROSITE" id="PS50110">
    <property type="entry name" value="RESPONSE_REGULATORY"/>
    <property type="match status" value="1"/>
</dbReference>
<dbReference type="SMART" id="SM00388">
    <property type="entry name" value="HisKA"/>
    <property type="match status" value="1"/>
</dbReference>
<evidence type="ECO:0000256" key="4">
    <source>
        <dbReference type="ARBA" id="ARBA00022679"/>
    </source>
</evidence>
<dbReference type="SUPFAM" id="SSF55874">
    <property type="entry name" value="ATPase domain of HSP90 chaperone/DNA topoisomerase II/histidine kinase"/>
    <property type="match status" value="1"/>
</dbReference>
<keyword evidence="12" id="KW-1185">Reference proteome</keyword>
<dbReference type="Gene3D" id="1.10.287.130">
    <property type="match status" value="1"/>
</dbReference>
<dbReference type="SMART" id="SM00065">
    <property type="entry name" value="GAF"/>
    <property type="match status" value="1"/>
</dbReference>
<dbReference type="PANTHER" id="PTHR43547">
    <property type="entry name" value="TWO-COMPONENT HISTIDINE KINASE"/>
    <property type="match status" value="1"/>
</dbReference>
<feature type="coiled-coil region" evidence="7">
    <location>
        <begin position="150"/>
        <end position="177"/>
    </location>
</feature>
<evidence type="ECO:0000256" key="7">
    <source>
        <dbReference type="SAM" id="Coils"/>
    </source>
</evidence>
<dbReference type="InterPro" id="IPR036097">
    <property type="entry name" value="HisK_dim/P_sf"/>
</dbReference>
<evidence type="ECO:0000256" key="5">
    <source>
        <dbReference type="ARBA" id="ARBA00022777"/>
    </source>
</evidence>
<evidence type="ECO:0000256" key="1">
    <source>
        <dbReference type="ARBA" id="ARBA00000085"/>
    </source>
</evidence>
<protein>
    <recommendedName>
        <fullName evidence="2">histidine kinase</fullName>
        <ecNumber evidence="2">2.7.13.3</ecNumber>
    </recommendedName>
</protein>
<dbReference type="Gene3D" id="3.30.450.40">
    <property type="match status" value="1"/>
</dbReference>
<evidence type="ECO:0000259" key="9">
    <source>
        <dbReference type="PROSITE" id="PS50109"/>
    </source>
</evidence>